<dbReference type="EMBL" id="CP090038">
    <property type="protein sequence ID" value="UPL00853.1"/>
    <property type="molecule type" value="Genomic_DNA"/>
</dbReference>
<gene>
    <name evidence="1" type="ORF">LCI18_011787</name>
</gene>
<proteinExistence type="predicted"/>
<dbReference type="Proteomes" id="UP000830768">
    <property type="component" value="Chromosome 10"/>
</dbReference>
<name>A0ACD3ZID7_FUSSC</name>
<organism evidence="1 2">
    <name type="scientific">Fusarium solani subsp. cucurbitae</name>
    <name type="common">Neocosmosporum cucurbitae</name>
    <dbReference type="NCBI Taxonomy" id="2747967"/>
    <lineage>
        <taxon>Eukaryota</taxon>
        <taxon>Fungi</taxon>
        <taxon>Dikarya</taxon>
        <taxon>Ascomycota</taxon>
        <taxon>Pezizomycotina</taxon>
        <taxon>Sordariomycetes</taxon>
        <taxon>Hypocreomycetidae</taxon>
        <taxon>Hypocreales</taxon>
        <taxon>Nectriaceae</taxon>
        <taxon>Fusarium</taxon>
        <taxon>Fusarium solani species complex</taxon>
    </lineage>
</organism>
<reference evidence="1" key="1">
    <citation type="submission" date="2021-11" db="EMBL/GenBank/DDBJ databases">
        <title>Fusarium solani-melongenae Genome sequencing and assembly.</title>
        <authorList>
            <person name="Xie S."/>
            <person name="Huang L."/>
            <person name="Zhang X."/>
        </authorList>
    </citation>
    <scope>NUCLEOTIDE SEQUENCE</scope>
    <source>
        <strain evidence="1">CRI 24-3</strain>
    </source>
</reference>
<accession>A0ACD3ZID7</accession>
<keyword evidence="2" id="KW-1185">Reference proteome</keyword>
<evidence type="ECO:0000313" key="2">
    <source>
        <dbReference type="Proteomes" id="UP000830768"/>
    </source>
</evidence>
<protein>
    <submittedName>
        <fullName evidence="1">Uncharacterized protein</fullName>
    </submittedName>
</protein>
<sequence length="594" mass="65247">MTGHNAPSQIGGSCASPGCGSIVLLSTSQFCSRHQPRRSSSVASGVPPTTTTHARTPGLVDRGFTAKRGRGRFLLKSSGPGRSTVKSQLAAKPGGVSRVTPSTEAKTHGTASPTPKPDPGRPRSESIGQASSIILENNNVDDPQNHASKPKPSAASISDTTHVEPNGDVTKVVEDPSSDGMSFSASDLHKLPAEAIESMKDNTVKQPCVPELAELAKKNPAPVTNMEPELISIRDSEAGAPTNERVHVSAHIRVSVTTEELPDIGMPDLPQELKASSELTTQQEVVPASPQKLNAEGRKEDHPSSPPPRKKRKPDSPIQQEGVKVTDAAPPESPLARSKIPSQQANDESSSSRIRSPPAQSIDLNVEDDDEANMADVSESSEDDEDPKPADTVMLPFRARYEARRKKMLAAFDSAAFDACIYRQSDLRPPPGVVIPSRKSRKAKASSEEPRLFLPVNPAIHRMHNRSEGWYKEKCQEIKRRPRRKAWFGKVLERQRWLNAMEAKLDEECEQARLAGKDPPFRPPQPRTHKRILDFGDVPEEELPEDVRNNPAWLKACAWHRETMNKALQRQHQVNKTTEETQRFFMEAFSELPL</sequence>
<evidence type="ECO:0000313" key="1">
    <source>
        <dbReference type="EMBL" id="UPL00853.1"/>
    </source>
</evidence>